<dbReference type="Proteomes" id="UP001499979">
    <property type="component" value="Unassembled WGS sequence"/>
</dbReference>
<protein>
    <recommendedName>
        <fullName evidence="3">CN hydrolase domain-containing protein</fullName>
    </recommendedName>
</protein>
<dbReference type="EMBL" id="BAAAJE010000018">
    <property type="protein sequence ID" value="GAA1153042.1"/>
    <property type="molecule type" value="Genomic_DNA"/>
</dbReference>
<comment type="caution">
    <text evidence="1">The sequence shown here is derived from an EMBL/GenBank/DDBJ whole genome shotgun (WGS) entry which is preliminary data.</text>
</comment>
<evidence type="ECO:0000313" key="2">
    <source>
        <dbReference type="Proteomes" id="UP001499979"/>
    </source>
</evidence>
<organism evidence="1 2">
    <name type="scientific">Nocardioides aquiterrae</name>
    <dbReference type="NCBI Taxonomy" id="203799"/>
    <lineage>
        <taxon>Bacteria</taxon>
        <taxon>Bacillati</taxon>
        <taxon>Actinomycetota</taxon>
        <taxon>Actinomycetes</taxon>
        <taxon>Propionibacteriales</taxon>
        <taxon>Nocardioidaceae</taxon>
        <taxon>Nocardioides</taxon>
    </lineage>
</organism>
<sequence length="95" mass="10558">MIAPMFGITMFDRNVPKRWTWTRAEARCAAAAGVDVVVAIAPSLDGPDCEPGHTDLCLCLYAARIHPVKGLFQHDRVKIHTNAVSSPEMRLQEER</sequence>
<accession>A0ABN1UI77</accession>
<proteinExistence type="predicted"/>
<evidence type="ECO:0008006" key="3">
    <source>
        <dbReference type="Google" id="ProtNLM"/>
    </source>
</evidence>
<reference evidence="1 2" key="1">
    <citation type="journal article" date="2019" name="Int. J. Syst. Evol. Microbiol.">
        <title>The Global Catalogue of Microorganisms (GCM) 10K type strain sequencing project: providing services to taxonomists for standard genome sequencing and annotation.</title>
        <authorList>
            <consortium name="The Broad Institute Genomics Platform"/>
            <consortium name="The Broad Institute Genome Sequencing Center for Infectious Disease"/>
            <person name="Wu L."/>
            <person name="Ma J."/>
        </authorList>
    </citation>
    <scope>NUCLEOTIDE SEQUENCE [LARGE SCALE GENOMIC DNA]</scope>
    <source>
        <strain evidence="1 2">JCM 11813</strain>
    </source>
</reference>
<evidence type="ECO:0000313" key="1">
    <source>
        <dbReference type="EMBL" id="GAA1153042.1"/>
    </source>
</evidence>
<keyword evidence="2" id="KW-1185">Reference proteome</keyword>
<name>A0ABN1UI77_9ACTN</name>
<gene>
    <name evidence="1" type="ORF">GCM10009606_34390</name>
</gene>